<gene>
    <name evidence="1" type="ORF">FCL54_15320</name>
</gene>
<reference evidence="1 2" key="1">
    <citation type="submission" date="2019-04" db="EMBL/GenBank/DDBJ databases">
        <title>Bacillus caeni sp. nov., a bacterium isolated from mangrove sediment.</title>
        <authorList>
            <person name="Huang H."/>
            <person name="Mo K."/>
            <person name="Hu Y."/>
        </authorList>
    </citation>
    <scope>NUCLEOTIDE SEQUENCE [LARGE SCALE GENOMIC DNA]</scope>
    <source>
        <strain evidence="1 2">HB172195</strain>
    </source>
</reference>
<accession>A0A5R9F1I8</accession>
<evidence type="ECO:0000313" key="1">
    <source>
        <dbReference type="EMBL" id="TLS36300.1"/>
    </source>
</evidence>
<dbReference type="EMBL" id="SWLG01000011">
    <property type="protein sequence ID" value="TLS36300.1"/>
    <property type="molecule type" value="Genomic_DNA"/>
</dbReference>
<dbReference type="AlphaFoldDB" id="A0A5R9F1I8"/>
<comment type="caution">
    <text evidence="1">The sequence shown here is derived from an EMBL/GenBank/DDBJ whole genome shotgun (WGS) entry which is preliminary data.</text>
</comment>
<organism evidence="1 2">
    <name type="scientific">Exobacillus caeni</name>
    <dbReference type="NCBI Taxonomy" id="2574798"/>
    <lineage>
        <taxon>Bacteria</taxon>
        <taxon>Bacillati</taxon>
        <taxon>Bacillota</taxon>
        <taxon>Bacilli</taxon>
        <taxon>Bacillales</taxon>
        <taxon>Guptibacillaceae</taxon>
        <taxon>Exobacillus</taxon>
    </lineage>
</organism>
<dbReference type="Proteomes" id="UP000308230">
    <property type="component" value="Unassembled WGS sequence"/>
</dbReference>
<evidence type="ECO:0000313" key="2">
    <source>
        <dbReference type="Proteomes" id="UP000308230"/>
    </source>
</evidence>
<dbReference type="RefSeq" id="WP_138127618.1">
    <property type="nucleotide sequence ID" value="NZ_SWLG01000011.1"/>
</dbReference>
<proteinExistence type="predicted"/>
<sequence>MYIYFGRKAYDSFNFFDVILMMEEIQAGCQNVDVPVSIEWYRRKELIDEFIIRSGWIQIEIRLFEGQVRIESPIDTNQGELIVDFVIDAFLRNKFTLKEIII</sequence>
<protein>
    <submittedName>
        <fullName evidence="1">Uncharacterized protein</fullName>
    </submittedName>
</protein>
<name>A0A5R9F1I8_9BACL</name>
<keyword evidence="2" id="KW-1185">Reference proteome</keyword>